<keyword evidence="3 11" id="KW-0813">Transport</keyword>
<dbReference type="Pfam" id="PF00430">
    <property type="entry name" value="ATP-synt_B"/>
    <property type="match status" value="1"/>
</dbReference>
<feature type="coiled-coil region" evidence="12">
    <location>
        <begin position="61"/>
        <end position="88"/>
    </location>
</feature>
<keyword evidence="12" id="KW-0175">Coiled coil</keyword>
<dbReference type="InterPro" id="IPR002146">
    <property type="entry name" value="ATP_synth_b/b'su_bac/chlpt"/>
</dbReference>
<proteinExistence type="inferred from homology"/>
<evidence type="ECO:0000256" key="13">
    <source>
        <dbReference type="SAM" id="Phobius"/>
    </source>
</evidence>
<evidence type="ECO:0000256" key="12">
    <source>
        <dbReference type="SAM" id="Coils"/>
    </source>
</evidence>
<comment type="function">
    <text evidence="10">F(1)F(0) ATP synthase produces ATP from ADP in the presence of a proton or sodium gradient. F-type ATPases consist of two structural domains, F(1) containing the extramembraneous catalytic core and F(0) containing the membrane proton channel, linked together by a central stalk and a peripheral stalk. During catalysis, ATP synthesis in the catalytic domain of F(1) is coupled via a rotary mechanism of the central stalk subunits to proton translocation.</text>
</comment>
<reference evidence="14" key="1">
    <citation type="submission" date="2019-02" db="EMBL/GenBank/DDBJ databases">
        <title>Dictyochophyceae plastid genomes reveal unusual variability of their organisation.</title>
        <authorList>
            <person name="Han K.Y."/>
            <person name="Maciszewski K."/>
            <person name="Graf L."/>
            <person name="Andersen R.A."/>
            <person name="Karnkowska A."/>
            <person name="Yoon H.S."/>
        </authorList>
    </citation>
    <scope>NUCLEOTIDE SEQUENCE</scope>
</reference>
<keyword evidence="5 11" id="KW-0812">Transmembrane</keyword>
<organism evidence="14">
    <name type="scientific">Octactis speculum</name>
    <dbReference type="NCBI Taxonomy" id="3111310"/>
    <lineage>
        <taxon>Eukaryota</taxon>
        <taxon>Sar</taxon>
        <taxon>Stramenopiles</taxon>
        <taxon>Ochrophyta</taxon>
        <taxon>Dictyochophyceae</taxon>
        <taxon>Dictyochales</taxon>
        <taxon>Dictyochaceae</taxon>
        <taxon>Octactis</taxon>
    </lineage>
</organism>
<evidence type="ECO:0000256" key="9">
    <source>
        <dbReference type="ARBA" id="ARBA00023136"/>
    </source>
</evidence>
<accession>A0A514CPN6</accession>
<dbReference type="PANTHER" id="PTHR33445">
    <property type="entry name" value="ATP SYNTHASE SUBUNIT B', CHLOROPLASTIC"/>
    <property type="match status" value="1"/>
</dbReference>
<evidence type="ECO:0000256" key="2">
    <source>
        <dbReference type="ARBA" id="ARBA00005513"/>
    </source>
</evidence>
<evidence type="ECO:0000256" key="7">
    <source>
        <dbReference type="ARBA" id="ARBA00022989"/>
    </source>
</evidence>
<dbReference type="GO" id="GO:0015986">
    <property type="term" value="P:proton motive force-driven ATP synthesis"/>
    <property type="evidence" value="ECO:0007669"/>
    <property type="project" value="InterPro"/>
</dbReference>
<dbReference type="GO" id="GO:0046961">
    <property type="term" value="F:proton-transporting ATPase activity, rotational mechanism"/>
    <property type="evidence" value="ECO:0007669"/>
    <property type="project" value="TreeGrafter"/>
</dbReference>
<evidence type="ECO:0000313" key="14">
    <source>
        <dbReference type="EMBL" id="QDH81771.1"/>
    </source>
</evidence>
<comment type="similarity">
    <text evidence="2 11">Belongs to the ATPase B chain family.</text>
</comment>
<dbReference type="InterPro" id="IPR050059">
    <property type="entry name" value="ATP_synthase_B_chain"/>
</dbReference>
<evidence type="ECO:0000256" key="3">
    <source>
        <dbReference type="ARBA" id="ARBA00022448"/>
    </source>
</evidence>
<keyword evidence="7 13" id="KW-1133">Transmembrane helix</keyword>
<evidence type="ECO:0000256" key="8">
    <source>
        <dbReference type="ARBA" id="ARBA00023065"/>
    </source>
</evidence>
<feature type="transmembrane region" description="Helical" evidence="13">
    <location>
        <begin position="20"/>
        <end position="43"/>
    </location>
</feature>
<dbReference type="CDD" id="cd06503">
    <property type="entry name" value="ATP-synt_Fo_b"/>
    <property type="match status" value="1"/>
</dbReference>
<protein>
    <submittedName>
        <fullName evidence="14">F1 sector of membrane-bound ATP synthase, gamma subunit</fullName>
    </submittedName>
</protein>
<name>A0A514CPN6_9STRA</name>
<keyword evidence="9 13" id="KW-0472">Membrane</keyword>
<keyword evidence="14" id="KW-0934">Plastid</keyword>
<dbReference type="RefSeq" id="YP_009677110.1">
    <property type="nucleotide sequence ID" value="NC_043929.1"/>
</dbReference>
<evidence type="ECO:0000256" key="4">
    <source>
        <dbReference type="ARBA" id="ARBA00022547"/>
    </source>
</evidence>
<comment type="subcellular location">
    <subcellularLocation>
        <location evidence="1">Membrane</location>
        <topology evidence="1">Single-pass membrane protein</topology>
    </subcellularLocation>
</comment>
<evidence type="ECO:0000256" key="6">
    <source>
        <dbReference type="ARBA" id="ARBA00022781"/>
    </source>
</evidence>
<sequence>MINQNFILLAEEPAGGLFDFGATLPFIVIQFLLLMFILNLILYRPLIKLVNQRNEYVLDNLNKASEKLIEANELVVNYEAKLQSIKVQTQQEIEKTQKVQKEIFAISLDIIQKYLNVLSNKFTDSLNQSLDETCSELPIYKVFAVPDFMDHLTYATYDKLFLIEEK</sequence>
<geneLocation type="chloroplast" evidence="14"/>
<evidence type="ECO:0000256" key="10">
    <source>
        <dbReference type="ARBA" id="ARBA00025198"/>
    </source>
</evidence>
<keyword evidence="14" id="KW-0150">Chloroplast</keyword>
<keyword evidence="6 11" id="KW-0375">Hydrogen ion transport</keyword>
<dbReference type="PANTHER" id="PTHR33445:SF2">
    <property type="entry name" value="ATP SYNTHASE SUBUNIT B', CHLOROPLASTIC"/>
    <property type="match status" value="1"/>
</dbReference>
<dbReference type="AlphaFoldDB" id="A0A514CPN6"/>
<evidence type="ECO:0000256" key="5">
    <source>
        <dbReference type="ARBA" id="ARBA00022692"/>
    </source>
</evidence>
<keyword evidence="8 11" id="KW-0406">Ion transport</keyword>
<dbReference type="GeneID" id="40868967"/>
<keyword evidence="4 11" id="KW-0138">CF(0)</keyword>
<dbReference type="EMBL" id="MK561359">
    <property type="protein sequence ID" value="QDH81771.1"/>
    <property type="molecule type" value="Genomic_DNA"/>
</dbReference>
<gene>
    <name evidence="14" type="primary">atpG</name>
</gene>
<dbReference type="GO" id="GO:0045259">
    <property type="term" value="C:proton-transporting ATP synthase complex"/>
    <property type="evidence" value="ECO:0007669"/>
    <property type="project" value="UniProtKB-KW"/>
</dbReference>
<evidence type="ECO:0000256" key="1">
    <source>
        <dbReference type="ARBA" id="ARBA00004167"/>
    </source>
</evidence>
<evidence type="ECO:0000256" key="11">
    <source>
        <dbReference type="RuleBase" id="RU003848"/>
    </source>
</evidence>